<dbReference type="PANTHER" id="PTHR42756">
    <property type="entry name" value="TRANSCRIPTIONAL REGULATOR, MARR"/>
    <property type="match status" value="1"/>
</dbReference>
<evidence type="ECO:0000256" key="1">
    <source>
        <dbReference type="ARBA" id="ARBA00023015"/>
    </source>
</evidence>
<dbReference type="Gene3D" id="1.10.10.10">
    <property type="entry name" value="Winged helix-like DNA-binding domain superfamily/Winged helix DNA-binding domain"/>
    <property type="match status" value="1"/>
</dbReference>
<comment type="caution">
    <text evidence="5">The sequence shown here is derived from an EMBL/GenBank/DDBJ whole genome shotgun (WGS) entry which is preliminary data.</text>
</comment>
<name>A0A919YBM2_9BACL</name>
<organism evidence="5 6">
    <name type="scientific">Paenibacillus azoreducens</name>
    <dbReference type="NCBI Taxonomy" id="116718"/>
    <lineage>
        <taxon>Bacteria</taxon>
        <taxon>Bacillati</taxon>
        <taxon>Bacillota</taxon>
        <taxon>Bacilli</taxon>
        <taxon>Bacillales</taxon>
        <taxon>Paenibacillaceae</taxon>
        <taxon>Paenibacillus</taxon>
    </lineage>
</organism>
<keyword evidence="3" id="KW-0804">Transcription</keyword>
<keyword evidence="6" id="KW-1185">Reference proteome</keyword>
<reference evidence="5 6" key="1">
    <citation type="submission" date="2021-03" db="EMBL/GenBank/DDBJ databases">
        <title>Antimicrobial resistance genes in bacteria isolated from Japanese honey, and their potential for conferring macrolide and lincosamide resistance in the American foulbrood pathogen Paenibacillus larvae.</title>
        <authorList>
            <person name="Okamoto M."/>
            <person name="Kumagai M."/>
            <person name="Kanamori H."/>
            <person name="Takamatsu D."/>
        </authorList>
    </citation>
    <scope>NUCLEOTIDE SEQUENCE [LARGE SCALE GENOMIC DNA]</scope>
    <source>
        <strain evidence="5 6">J34TS1</strain>
    </source>
</reference>
<evidence type="ECO:0000313" key="6">
    <source>
        <dbReference type="Proteomes" id="UP000682811"/>
    </source>
</evidence>
<dbReference type="PROSITE" id="PS50995">
    <property type="entry name" value="HTH_MARR_2"/>
    <property type="match status" value="1"/>
</dbReference>
<dbReference type="PANTHER" id="PTHR42756:SF1">
    <property type="entry name" value="TRANSCRIPTIONAL REPRESSOR OF EMRAB OPERON"/>
    <property type="match status" value="1"/>
</dbReference>
<keyword evidence="2" id="KW-0238">DNA-binding</keyword>
<dbReference type="InterPro" id="IPR036388">
    <property type="entry name" value="WH-like_DNA-bd_sf"/>
</dbReference>
<feature type="domain" description="HTH marR-type" evidence="4">
    <location>
        <begin position="1"/>
        <end position="143"/>
    </location>
</feature>
<dbReference type="GO" id="GO:0003700">
    <property type="term" value="F:DNA-binding transcription factor activity"/>
    <property type="evidence" value="ECO:0007669"/>
    <property type="project" value="InterPro"/>
</dbReference>
<keyword evidence="1" id="KW-0805">Transcription regulation</keyword>
<dbReference type="InterPro" id="IPR000835">
    <property type="entry name" value="HTH_MarR-typ"/>
</dbReference>
<evidence type="ECO:0000259" key="4">
    <source>
        <dbReference type="PROSITE" id="PS50995"/>
    </source>
</evidence>
<dbReference type="PRINTS" id="PR00598">
    <property type="entry name" value="HTHMARR"/>
</dbReference>
<accession>A0A919YBM2</accession>
<gene>
    <name evidence="5" type="ORF">J34TS1_29920</name>
</gene>
<dbReference type="GO" id="GO:0003677">
    <property type="term" value="F:DNA binding"/>
    <property type="evidence" value="ECO:0007669"/>
    <property type="project" value="UniProtKB-KW"/>
</dbReference>
<dbReference type="SUPFAM" id="SSF46785">
    <property type="entry name" value="Winged helix' DNA-binding domain"/>
    <property type="match status" value="1"/>
</dbReference>
<proteinExistence type="predicted"/>
<dbReference type="SMART" id="SM00347">
    <property type="entry name" value="HTH_MARR"/>
    <property type="match status" value="1"/>
</dbReference>
<dbReference type="Pfam" id="PF01047">
    <property type="entry name" value="MarR"/>
    <property type="match status" value="1"/>
</dbReference>
<dbReference type="Proteomes" id="UP000682811">
    <property type="component" value="Unassembled WGS sequence"/>
</dbReference>
<evidence type="ECO:0000256" key="2">
    <source>
        <dbReference type="ARBA" id="ARBA00023125"/>
    </source>
</evidence>
<dbReference type="AlphaFoldDB" id="A0A919YBM2"/>
<sequence length="153" mass="17643">MFFLKRSTSTYQSIGFRFGNMSRKMSSLFAGRLKPYGITPEQWSVLYQVHLQEGINQKELALRSGKDQPSITRILDVLDKKGYIQRKADPGDRRAYLIYATPEVEQLMSETVPIELAMNDELISGISDEELRVLDQIILRISANIDRIFIDQR</sequence>
<evidence type="ECO:0000313" key="5">
    <source>
        <dbReference type="EMBL" id="GIO48227.1"/>
    </source>
</evidence>
<dbReference type="InterPro" id="IPR036390">
    <property type="entry name" value="WH_DNA-bd_sf"/>
</dbReference>
<protein>
    <submittedName>
        <fullName evidence="5">Transcriptional regulator</fullName>
    </submittedName>
</protein>
<evidence type="ECO:0000256" key="3">
    <source>
        <dbReference type="ARBA" id="ARBA00023163"/>
    </source>
</evidence>
<dbReference type="EMBL" id="BORT01000012">
    <property type="protein sequence ID" value="GIO48227.1"/>
    <property type="molecule type" value="Genomic_DNA"/>
</dbReference>